<name>A0A9Q8QAV9_9HYPO</name>
<sequence>MSPEINTTLPHYRYYLSPPSDAPPYLRHTDARSIPSVPLRNLSLSLLAVDLLAAVVRPPSLKPPAIDCIEPDPVAPPPVARSLFVVVQPGSFVGETRHRDCRRKKHAPFLS</sequence>
<dbReference type="Proteomes" id="UP000829364">
    <property type="component" value="Chromosome 2"/>
</dbReference>
<dbReference type="GeneID" id="72064673"/>
<proteinExistence type="predicted"/>
<accession>A0A9Q8QAV9</accession>
<organism evidence="1 2">
    <name type="scientific">Purpureocillium takamizusanense</name>
    <dbReference type="NCBI Taxonomy" id="2060973"/>
    <lineage>
        <taxon>Eukaryota</taxon>
        <taxon>Fungi</taxon>
        <taxon>Dikarya</taxon>
        <taxon>Ascomycota</taxon>
        <taxon>Pezizomycotina</taxon>
        <taxon>Sordariomycetes</taxon>
        <taxon>Hypocreomycetidae</taxon>
        <taxon>Hypocreales</taxon>
        <taxon>Ophiocordycipitaceae</taxon>
        <taxon>Purpureocillium</taxon>
    </lineage>
</organism>
<keyword evidence="2" id="KW-1185">Reference proteome</keyword>
<gene>
    <name evidence="1" type="ORF">JDV02_002713</name>
</gene>
<evidence type="ECO:0000313" key="1">
    <source>
        <dbReference type="EMBL" id="UNI16260.1"/>
    </source>
</evidence>
<dbReference type="EMBL" id="CP086355">
    <property type="protein sequence ID" value="UNI16260.1"/>
    <property type="molecule type" value="Genomic_DNA"/>
</dbReference>
<dbReference type="KEGG" id="ptkz:JDV02_002713"/>
<dbReference type="AlphaFoldDB" id="A0A9Q8QAV9"/>
<dbReference type="RefSeq" id="XP_047839741.1">
    <property type="nucleotide sequence ID" value="XM_047983769.1"/>
</dbReference>
<protein>
    <submittedName>
        <fullName evidence="1">Uncharacterized protein</fullName>
    </submittedName>
</protein>
<evidence type="ECO:0000313" key="2">
    <source>
        <dbReference type="Proteomes" id="UP000829364"/>
    </source>
</evidence>
<reference evidence="1" key="1">
    <citation type="submission" date="2021-11" db="EMBL/GenBank/DDBJ databases">
        <title>Purpureocillium_takamizusanense_genome.</title>
        <authorList>
            <person name="Nguyen N.-H."/>
        </authorList>
    </citation>
    <scope>NUCLEOTIDE SEQUENCE</scope>
    <source>
        <strain evidence="1">PT3</strain>
    </source>
</reference>